<dbReference type="GO" id="GO:0006633">
    <property type="term" value="P:fatty acid biosynthetic process"/>
    <property type="evidence" value="ECO:0007669"/>
    <property type="project" value="InterPro"/>
</dbReference>
<accession>A0A2N9B1U9</accession>
<dbReference type="InterPro" id="IPR000873">
    <property type="entry name" value="AMP-dep_synth/lig_dom"/>
</dbReference>
<dbReference type="InterPro" id="IPR018201">
    <property type="entry name" value="Ketoacyl_synth_AS"/>
</dbReference>
<dbReference type="Gene3D" id="3.40.366.10">
    <property type="entry name" value="Malonyl-Coenzyme A Acyl Carrier Protein, domain 2"/>
    <property type="match status" value="1"/>
</dbReference>
<dbReference type="InterPro" id="IPR020806">
    <property type="entry name" value="PKS_PP-bd"/>
</dbReference>
<dbReference type="SUPFAM" id="SSF47336">
    <property type="entry name" value="ACP-like"/>
    <property type="match status" value="2"/>
</dbReference>
<dbReference type="InterPro" id="IPR020807">
    <property type="entry name" value="PKS_DH"/>
</dbReference>
<dbReference type="Pfam" id="PF14765">
    <property type="entry name" value="PS-DH"/>
    <property type="match status" value="1"/>
</dbReference>
<dbReference type="SUPFAM" id="SSF53901">
    <property type="entry name" value="Thiolase-like"/>
    <property type="match status" value="1"/>
</dbReference>
<evidence type="ECO:0000259" key="12">
    <source>
        <dbReference type="PROSITE" id="PS50075"/>
    </source>
</evidence>
<dbReference type="InterPro" id="IPR009081">
    <property type="entry name" value="PP-bd_ACP"/>
</dbReference>
<protein>
    <submittedName>
        <fullName evidence="15">Beta-ketoacyl-acyl-carrier-protein synthase I</fullName>
        <ecNumber evidence="15">2.3.1.41</ecNumber>
    </submittedName>
</protein>
<dbReference type="InterPro" id="IPR016035">
    <property type="entry name" value="Acyl_Trfase/lysoPLipase"/>
</dbReference>
<dbReference type="SUPFAM" id="SSF51735">
    <property type="entry name" value="NAD(P)-binding Rossmann-fold domains"/>
    <property type="match status" value="2"/>
</dbReference>
<evidence type="ECO:0000259" key="14">
    <source>
        <dbReference type="PROSITE" id="PS52019"/>
    </source>
</evidence>
<dbReference type="Gene3D" id="3.40.50.720">
    <property type="entry name" value="NAD(P)-binding Rossmann-like Domain"/>
    <property type="match status" value="1"/>
</dbReference>
<dbReference type="Gene3D" id="1.10.1200.10">
    <property type="entry name" value="ACP-like"/>
    <property type="match status" value="2"/>
</dbReference>
<dbReference type="PANTHER" id="PTHR43775">
    <property type="entry name" value="FATTY ACID SYNTHASE"/>
    <property type="match status" value="1"/>
</dbReference>
<dbReference type="InterPro" id="IPR016036">
    <property type="entry name" value="Malonyl_transacylase_ACP-bd"/>
</dbReference>
<evidence type="ECO:0000256" key="8">
    <source>
        <dbReference type="ARBA" id="ARBA00023268"/>
    </source>
</evidence>
<keyword evidence="16" id="KW-1185">Reference proteome</keyword>
<keyword evidence="6" id="KW-0677">Repeat</keyword>
<dbReference type="CDD" id="cd08956">
    <property type="entry name" value="KR_3_FAS_SDR_x"/>
    <property type="match status" value="1"/>
</dbReference>
<evidence type="ECO:0000256" key="10">
    <source>
        <dbReference type="PROSITE-ProRule" id="PRU01363"/>
    </source>
</evidence>
<evidence type="ECO:0000256" key="5">
    <source>
        <dbReference type="ARBA" id="ARBA00022679"/>
    </source>
</evidence>
<dbReference type="PROSITE" id="PS52019">
    <property type="entry name" value="PKS_MFAS_DH"/>
    <property type="match status" value="1"/>
</dbReference>
<keyword evidence="4" id="KW-0597">Phosphoprotein</keyword>
<evidence type="ECO:0000256" key="6">
    <source>
        <dbReference type="ARBA" id="ARBA00022737"/>
    </source>
</evidence>
<dbReference type="InterPro" id="IPR020841">
    <property type="entry name" value="PKS_Beta-ketoAc_synthase_dom"/>
</dbReference>
<dbReference type="Pfam" id="PF13193">
    <property type="entry name" value="AMP-binding_C"/>
    <property type="match status" value="1"/>
</dbReference>
<dbReference type="InterPro" id="IPR032821">
    <property type="entry name" value="PKS_assoc"/>
</dbReference>
<keyword evidence="5 15" id="KW-0808">Transferase</keyword>
<dbReference type="OrthoDB" id="9778690at2"/>
<dbReference type="Gene3D" id="3.30.70.3290">
    <property type="match status" value="1"/>
</dbReference>
<dbReference type="RefSeq" id="WP_010043659.1">
    <property type="nucleotide sequence ID" value="NZ_LT962942.1"/>
</dbReference>
<dbReference type="Gene3D" id="3.30.300.30">
    <property type="match status" value="1"/>
</dbReference>
<evidence type="ECO:0000313" key="15">
    <source>
        <dbReference type="EMBL" id="SOR77307.1"/>
    </source>
</evidence>
<dbReference type="InterPro" id="IPR006162">
    <property type="entry name" value="Ppantetheine_attach_site"/>
</dbReference>
<sequence>MRRDELIRPVPELLRRHAGGAGQKVAYSDSSRSVTYAELERRTRSLAAYLTRTGLRRGDRVAICLGNCVEAVESCLAVLRAGMVGVPLDPRSSDAELAHFLQDSGAACVITDAAHLAQLRRLGPPYDRLSALVTGSGPVPDGARSFRSAAESGGDAEIDLLGLDDPAWMLYTSGTTRRPKGVVSTQRAALWSVAACYAPVFGLSPDDRLLWPLPLFHSFSHSLAILGVTAVGASARIAGELLPPGGLRQELLAAHAGFGGPFTLLAGVPATYHRLLDSGGEAPPALRMCLVAGAPSGPALRAAVEETLGAPLLDAYGSTETCGMIAVNRPEGPRVDGSCGAPVPGTDVRVVDPLSGEDVPDGAEGEVWVRGPGLMTGYHEQPEATAAALRDGWYRTGDLGRRVEHGHLRLTGRLSELIIRGGENIHPTEIEQALAQCPGVSEAVVVGVPHDVLGEVPVAFVVPGPEGFDARQVLAECRTRLADYKVPAEIREITAVPRTGSGKIARHELVAAAPAAPVAADAAPTALRERLLSLSRGDQERALRETVLTETAGVCRRTPGDLPDADRPFTDLGMTSAGVVELVDRLGALTGLSLPSTLVFDHPTPTAVARYLRVALFEGEPVGHPQAYGGPGRPPEDDPIVIVAMGCRYPGGVGSPEDLWELVSHGRDAISEFPADRGWDLDALYDPDPDRVGTSYTRHGGFLQRAAEFDAGLFGISPREALAMDPQQRLLLETSWEVWERAGIDPASVRESDTGVFVGVMYGDYSARFTRSHELEAHLGLGSAGSVASGRISYVYGLRGPAITVDTACSSSLVALHWAARALRSGECSLALAGGVTVMATPKPFLAFSRQRGLSPDGRCKSFSAAADGTAWGEGVGLVLLERLSDARRNGHPVLAVLRGSAVNSDGASNGLAAPHGPAQRRLIERALADAGLRTGDVDVVEAHGTGTRLGDPIEAQALLATYGQGREQPLWLGSVKSNLGHTQAAAGVAGVIKMVQAMRHGSLPRTLHVDAPTPHVDWSAGRVELLTAPRPWPASDRPRRAGVSAFGIGGTNAHLILEEAPEKETAVPREVAASPEAAVSPRAAAVPPVPWLLSAADETALRAQARRLAAEAANRPALSPADVAHSLAVSRSALSHRALVPAGDRTRMLDALNAFAQGRDTPGVVRGLADPELRTAFLFTGQGAQRPRMGAELRAAFPVFADAFDEVCRHLDDRLPQPLSAVLSAEPGSPEAALVDRTDFTQAGLFAFEVALFRLLESWGVRADRLVGHSVGELAAAHVAGVLDLPDAATLVAARGRLMQALPDGGAMVALEGSEEEVATELAQFGAQEAKVAQAAEGAQMAVASVNGPSSVVISGARDAVLAVAAGFEARGRRAVRLRVSHAFHSPLVAPMLDAFLAVARELTFRPPRVPIVSTVTGRLAEPAELCTPEYWARHARLPVRFADAVRRLSDDGVSAYLELGPGPVLTAAAADCLTDTSTSGSVLAVATRGDAYEPETLLSAVARLHVAGAAVDWAAVYAGSGARREDLPTYAFQRQRYWLDAPRPSATGTGSLLGPAFPVPDTERTVLTGLLSLAAHPWLADHVVAGRVVVPATVFVEMALRAGEAVGCGAVDELVMLSPLALSGSAGVRVQVVVGARDDDSGRRPVDVYSRPEQPERPEDSAEAAWTRNVSGQLGGGRAPQDELTQWPPQGAEAVDLTGAYPALAEAGLAYGPAFQGVGAVWRRGDDVFAEVRLPPSHAPEAGRFGVHPALFDAASHAPLLAASADTRTVRVPFAWSGVSLHASGATELRVKVTSTKSDTVSLTLADPSGRLVARVDSLATRELPAERAGRAGLAEDFVRRALLRPEWAVLDLFPGDADERAWAVRGPDELNLADFLPGGVHPGVIAVTAIAPATGSDPVSATHELTGRVLKVLQDWQDDPGTAGSRLVVVTRDATGPVPDLAGAAVWGLVRTAQSELPGRVVLVDVDGQPESLRMLPSAVATGEPQLRVRDGRVTVPRLAAASDAAGAGAAFGPDGTVLITGGTGALGAELARHLVAGHGVRHLLLTGRRGPQAPGAAQLRDALEALGARVAVVACDTADRAALAEVVKRCEPPLTAVVHAAGVLDDGVLDSLTPERMAAVLRPKADAAWHLHELTRDMGLSAFVLFSSVSGLLGRAGQGNYAAANSFLDALAHRRAAEGLPAVSLAWGPWEHTGGMAAGQQPRQRPLARDVLMPLSTEQGMTLFDAALRSTGPVLAPILLDRAALRSGAGHLPPPLRGFVRQNRPPAAATASGSPGSPGQMLEPGAWRKRLAPLPPGEREPALVELLRGDVAAVLGYPDGDALPAGKSLADLGFDSLTAVQIRNRLSMALKLRLSAAVVFEHRTAEELARHLLGLLGGEPAAAAAPEATGTADATAATGSERPAYTLSSLFRTVSAAGQPVAAMHLLVTASWALPTFTAARGREHALPPIRRSPGRSRRGRPMVVYVPAYHPSLASGGGDFPRFHRALQGDLEASEVLEFPHPGIGAGAAVPQDRDALARTQAESVLRHVGDGPFVVVGRSAGGNVAHLVAHQLENTGRAPAGLVLLDTYHITPDNSGKDWLLSLAAPPPRDSSPQDTGQPLLTGDDDSTLAAIGAYNRIFLGWVPEPIATPTLLVRAQRPTPAMAASADADDWRTSWPAAHDVVDVPGDHLTMMREHAETTASAIRAWIDTRTAKGDR</sequence>
<proteinExistence type="predicted"/>
<evidence type="ECO:0000256" key="4">
    <source>
        <dbReference type="ARBA" id="ARBA00022553"/>
    </source>
</evidence>
<dbReference type="Pfam" id="PF21089">
    <property type="entry name" value="PKS_DH_N"/>
    <property type="match status" value="1"/>
</dbReference>
<feature type="region of interest" description="Disordered" evidence="11">
    <location>
        <begin position="1641"/>
        <end position="1666"/>
    </location>
</feature>
<comment type="pathway">
    <text evidence="2">Antibiotic biosynthesis.</text>
</comment>
<dbReference type="FunFam" id="3.40.47.10:FF:000019">
    <property type="entry name" value="Polyketide synthase type I"/>
    <property type="match status" value="1"/>
</dbReference>
<dbReference type="InterPro" id="IPR025110">
    <property type="entry name" value="AMP-bd_C"/>
</dbReference>
<keyword evidence="3" id="KW-0596">Phosphopantetheine</keyword>
<comment type="cofactor">
    <cofactor evidence="1">
        <name>pantetheine 4'-phosphate</name>
        <dbReference type="ChEBI" id="CHEBI:47942"/>
    </cofactor>
</comment>
<dbReference type="InterPro" id="IPR001031">
    <property type="entry name" value="Thioesterase"/>
</dbReference>
<dbReference type="InterPro" id="IPR057326">
    <property type="entry name" value="KR_dom"/>
</dbReference>
<dbReference type="SMART" id="SM00825">
    <property type="entry name" value="PKS_KS"/>
    <property type="match status" value="1"/>
</dbReference>
<dbReference type="EC" id="2.3.1.41" evidence="15"/>
<keyword evidence="9 15" id="KW-0012">Acyltransferase</keyword>
<evidence type="ECO:0000256" key="1">
    <source>
        <dbReference type="ARBA" id="ARBA00001957"/>
    </source>
</evidence>
<dbReference type="InterPro" id="IPR036291">
    <property type="entry name" value="NAD(P)-bd_dom_sf"/>
</dbReference>
<organism evidence="15 16">
    <name type="scientific">Streptomyces chartreusis NRRL 3882</name>
    <dbReference type="NCBI Taxonomy" id="1079985"/>
    <lineage>
        <taxon>Bacteria</taxon>
        <taxon>Bacillati</taxon>
        <taxon>Actinomycetota</taxon>
        <taxon>Actinomycetes</taxon>
        <taxon>Kitasatosporales</taxon>
        <taxon>Streptomycetaceae</taxon>
        <taxon>Streptomyces</taxon>
    </lineage>
</organism>
<dbReference type="PROSITE" id="PS50075">
    <property type="entry name" value="CARRIER"/>
    <property type="match status" value="2"/>
</dbReference>
<feature type="domain" description="Carrier" evidence="12">
    <location>
        <begin position="2302"/>
        <end position="2380"/>
    </location>
</feature>
<dbReference type="InterPro" id="IPR045851">
    <property type="entry name" value="AMP-bd_C_sf"/>
</dbReference>
<name>A0A2N9B1U9_STRCX</name>
<dbReference type="Pfam" id="PF22953">
    <property type="entry name" value="SpnB_Rossmann"/>
    <property type="match status" value="1"/>
</dbReference>
<dbReference type="GO" id="GO:0004312">
    <property type="term" value="F:fatty acid synthase activity"/>
    <property type="evidence" value="ECO:0007669"/>
    <property type="project" value="TreeGrafter"/>
</dbReference>
<dbReference type="Gene3D" id="3.10.129.110">
    <property type="entry name" value="Polyketide synthase dehydratase"/>
    <property type="match status" value="1"/>
</dbReference>
<feature type="domain" description="Ketosynthase family 3 (KS3)" evidence="13">
    <location>
        <begin position="637"/>
        <end position="1060"/>
    </location>
</feature>
<evidence type="ECO:0000256" key="3">
    <source>
        <dbReference type="ARBA" id="ARBA00022450"/>
    </source>
</evidence>
<dbReference type="PROSITE" id="PS52004">
    <property type="entry name" value="KS3_2"/>
    <property type="match status" value="1"/>
</dbReference>
<dbReference type="SMART" id="SM01294">
    <property type="entry name" value="PKS_PP_betabranch"/>
    <property type="match status" value="2"/>
</dbReference>
<dbReference type="SMART" id="SM00826">
    <property type="entry name" value="PKS_DH"/>
    <property type="match status" value="1"/>
</dbReference>
<dbReference type="SUPFAM" id="SSF53474">
    <property type="entry name" value="alpha/beta-Hydrolases"/>
    <property type="match status" value="1"/>
</dbReference>
<dbReference type="Pfam" id="PF02801">
    <property type="entry name" value="Ketoacyl-synt_C"/>
    <property type="match status" value="1"/>
</dbReference>
<feature type="region of interest" description="C-terminal hotdog fold" evidence="10">
    <location>
        <begin position="1694"/>
        <end position="1832"/>
    </location>
</feature>
<dbReference type="SUPFAM" id="SSF52151">
    <property type="entry name" value="FabD/lysophospholipase-like"/>
    <property type="match status" value="1"/>
</dbReference>
<dbReference type="GO" id="GO:0033068">
    <property type="term" value="P:macrolide biosynthetic process"/>
    <property type="evidence" value="ECO:0007669"/>
    <property type="project" value="UniProtKB-ARBA"/>
</dbReference>
<dbReference type="SMART" id="SM00823">
    <property type="entry name" value="PKS_PP"/>
    <property type="match status" value="2"/>
</dbReference>
<evidence type="ECO:0000256" key="11">
    <source>
        <dbReference type="SAM" id="MobiDB-lite"/>
    </source>
</evidence>
<dbReference type="InterPro" id="IPR020802">
    <property type="entry name" value="TesA-like"/>
</dbReference>
<dbReference type="InterPro" id="IPR014043">
    <property type="entry name" value="Acyl_transferase_dom"/>
</dbReference>
<evidence type="ECO:0000256" key="2">
    <source>
        <dbReference type="ARBA" id="ARBA00004792"/>
    </source>
</evidence>
<dbReference type="Pfam" id="PF00975">
    <property type="entry name" value="Thioesterase"/>
    <property type="match status" value="1"/>
</dbReference>
<evidence type="ECO:0000256" key="7">
    <source>
        <dbReference type="ARBA" id="ARBA00023194"/>
    </source>
</evidence>
<dbReference type="InterPro" id="IPR001227">
    <property type="entry name" value="Ac_transferase_dom_sf"/>
</dbReference>
<feature type="domain" description="Carrier" evidence="12">
    <location>
        <begin position="541"/>
        <end position="616"/>
    </location>
</feature>
<dbReference type="Pfam" id="PF16197">
    <property type="entry name" value="KAsynt_C_assoc"/>
    <property type="match status" value="1"/>
</dbReference>
<dbReference type="EMBL" id="LT963352">
    <property type="protein sequence ID" value="SOR77307.1"/>
    <property type="molecule type" value="Genomic_DNA"/>
</dbReference>
<dbReference type="InterPro" id="IPR013968">
    <property type="entry name" value="PKS_KR"/>
</dbReference>
<dbReference type="SMART" id="SM00822">
    <property type="entry name" value="PKS_KR"/>
    <property type="match status" value="1"/>
</dbReference>
<keyword evidence="8" id="KW-0511">Multifunctional enzyme</keyword>
<dbReference type="InterPro" id="IPR016039">
    <property type="entry name" value="Thiolase-like"/>
</dbReference>
<dbReference type="PANTHER" id="PTHR43775:SF51">
    <property type="entry name" value="INACTIVE PHENOLPHTHIOCEROL SYNTHESIS POLYKETIDE SYNTHASE TYPE I PKS1-RELATED"/>
    <property type="match status" value="1"/>
</dbReference>
<feature type="compositionally biased region" description="Low complexity" evidence="11">
    <location>
        <begin position="2269"/>
        <end position="2283"/>
    </location>
</feature>
<reference evidence="16" key="1">
    <citation type="submission" date="2017-11" db="EMBL/GenBank/DDBJ databases">
        <authorList>
            <person name="Wibberg D."/>
        </authorList>
    </citation>
    <scope>NUCLEOTIDE SEQUENCE [LARGE SCALE GENOMIC DNA]</scope>
</reference>
<feature type="region of interest" description="N-terminal hotdog fold" evidence="10">
    <location>
        <begin position="1552"/>
        <end position="1683"/>
    </location>
</feature>
<dbReference type="SMART" id="SM00824">
    <property type="entry name" value="PKS_TE"/>
    <property type="match status" value="1"/>
</dbReference>
<dbReference type="InterPro" id="IPR049900">
    <property type="entry name" value="PKS_mFAS_DH"/>
</dbReference>
<dbReference type="SMART" id="SM00827">
    <property type="entry name" value="PKS_AT"/>
    <property type="match status" value="1"/>
</dbReference>
<dbReference type="InterPro" id="IPR049551">
    <property type="entry name" value="PKS_DH_C"/>
</dbReference>
<dbReference type="InterPro" id="IPR014031">
    <property type="entry name" value="Ketoacyl_synth_C"/>
</dbReference>
<dbReference type="GO" id="GO:0031177">
    <property type="term" value="F:phosphopantetheine binding"/>
    <property type="evidence" value="ECO:0007669"/>
    <property type="project" value="InterPro"/>
</dbReference>
<evidence type="ECO:0000259" key="13">
    <source>
        <dbReference type="PROSITE" id="PS52004"/>
    </source>
</evidence>
<evidence type="ECO:0000313" key="16">
    <source>
        <dbReference type="Proteomes" id="UP000235464"/>
    </source>
</evidence>
<dbReference type="Pfam" id="PF08659">
    <property type="entry name" value="KR"/>
    <property type="match status" value="1"/>
</dbReference>
<gene>
    <name evidence="15" type="ORF">SCNRRL3882_0779</name>
</gene>
<keyword evidence="7" id="KW-0045">Antibiotic biosynthesis</keyword>
<dbReference type="GO" id="GO:0004315">
    <property type="term" value="F:3-oxoacyl-[acyl-carrier-protein] synthase activity"/>
    <property type="evidence" value="ECO:0007669"/>
    <property type="project" value="UniProtKB-EC"/>
</dbReference>
<dbReference type="Pfam" id="PF00109">
    <property type="entry name" value="ketoacyl-synt"/>
    <property type="match status" value="1"/>
</dbReference>
<dbReference type="InterPro" id="IPR029058">
    <property type="entry name" value="AB_hydrolase_fold"/>
</dbReference>
<dbReference type="Pfam" id="PF00550">
    <property type="entry name" value="PP-binding"/>
    <property type="match status" value="2"/>
</dbReference>
<dbReference type="InterPro" id="IPR055123">
    <property type="entry name" value="SpnB-like_Rossmann"/>
</dbReference>
<feature type="active site" description="Proton acceptor; for dehydratase activity" evidence="10">
    <location>
        <position position="1584"/>
    </location>
</feature>
<dbReference type="Pfam" id="PF00698">
    <property type="entry name" value="Acyl_transf_1"/>
    <property type="match status" value="1"/>
</dbReference>
<dbReference type="Gene3D" id="3.40.47.10">
    <property type="match status" value="1"/>
</dbReference>
<feature type="domain" description="PKS/mFAS DH" evidence="14">
    <location>
        <begin position="1552"/>
        <end position="1832"/>
    </location>
</feature>
<dbReference type="PROSITE" id="PS00606">
    <property type="entry name" value="KS3_1"/>
    <property type="match status" value="1"/>
</dbReference>
<dbReference type="InterPro" id="IPR036736">
    <property type="entry name" value="ACP-like_sf"/>
</dbReference>
<dbReference type="InterPro" id="IPR042104">
    <property type="entry name" value="PKS_dehydratase_sf"/>
</dbReference>
<dbReference type="CDD" id="cd00833">
    <property type="entry name" value="PKS"/>
    <property type="match status" value="1"/>
</dbReference>
<dbReference type="SUPFAM" id="SSF55048">
    <property type="entry name" value="Probable ACP-binding domain of malonyl-CoA ACP transacylase"/>
    <property type="match status" value="1"/>
</dbReference>
<dbReference type="Gene3D" id="3.40.50.1820">
    <property type="entry name" value="alpha/beta hydrolase"/>
    <property type="match status" value="1"/>
</dbReference>
<feature type="region of interest" description="Disordered" evidence="11">
    <location>
        <begin position="2589"/>
        <end position="2611"/>
    </location>
</feature>
<dbReference type="Gene3D" id="3.40.50.12780">
    <property type="entry name" value="N-terminal domain of ligase-like"/>
    <property type="match status" value="1"/>
</dbReference>
<dbReference type="Proteomes" id="UP000235464">
    <property type="component" value="Chromosome I"/>
</dbReference>
<dbReference type="InterPro" id="IPR042099">
    <property type="entry name" value="ANL_N_sf"/>
</dbReference>
<dbReference type="SUPFAM" id="SSF56801">
    <property type="entry name" value="Acetyl-CoA synthetase-like"/>
    <property type="match status" value="1"/>
</dbReference>
<evidence type="ECO:0000256" key="9">
    <source>
        <dbReference type="ARBA" id="ARBA00023315"/>
    </source>
</evidence>
<feature type="active site" description="Proton donor; for dehydratase activity" evidence="10">
    <location>
        <position position="1755"/>
    </location>
</feature>
<dbReference type="Pfam" id="PF00501">
    <property type="entry name" value="AMP-binding"/>
    <property type="match status" value="1"/>
</dbReference>
<dbReference type="InterPro" id="IPR050091">
    <property type="entry name" value="PKS_NRPS_Biosynth_Enz"/>
</dbReference>
<feature type="region of interest" description="Disordered" evidence="11">
    <location>
        <begin position="2259"/>
        <end position="2288"/>
    </location>
</feature>
<dbReference type="InterPro" id="IPR049552">
    <property type="entry name" value="PKS_DH_N"/>
</dbReference>
<dbReference type="InterPro" id="IPR014030">
    <property type="entry name" value="Ketoacyl_synth_N"/>
</dbReference>
<dbReference type="PROSITE" id="PS00012">
    <property type="entry name" value="PHOSPHOPANTETHEINE"/>
    <property type="match status" value="1"/>
</dbReference>